<reference evidence="7 8" key="1">
    <citation type="submission" date="2019-10" db="EMBL/GenBank/DDBJ databases">
        <title>Bifidobacterium from non-human primates.</title>
        <authorList>
            <person name="Modesto M."/>
        </authorList>
    </citation>
    <scope>NUCLEOTIDE SEQUENCE [LARGE SCALE GENOMIC DNA]</scope>
    <source>
        <strain evidence="7 8">TREM</strain>
    </source>
</reference>
<comment type="subcellular location">
    <subcellularLocation>
        <location evidence="1">Cell envelope</location>
    </subcellularLocation>
</comment>
<gene>
    <name evidence="7" type="ORF">GFD24_08805</name>
</gene>
<evidence type="ECO:0000259" key="6">
    <source>
        <dbReference type="SMART" id="SM00062"/>
    </source>
</evidence>
<dbReference type="OrthoDB" id="9807888at2"/>
<keyword evidence="3" id="KW-0732">Signal</keyword>
<dbReference type="AlphaFoldDB" id="A0A7K3TD49"/>
<dbReference type="InterPro" id="IPR001638">
    <property type="entry name" value="Solute-binding_3/MltF_N"/>
</dbReference>
<dbReference type="GO" id="GO:0030313">
    <property type="term" value="C:cell envelope"/>
    <property type="evidence" value="ECO:0007669"/>
    <property type="project" value="UniProtKB-SubCell"/>
</dbReference>
<dbReference type="EMBL" id="WHZX01000007">
    <property type="protein sequence ID" value="NEG72296.1"/>
    <property type="molecule type" value="Genomic_DNA"/>
</dbReference>
<evidence type="ECO:0000256" key="3">
    <source>
        <dbReference type="ARBA" id="ARBA00022729"/>
    </source>
</evidence>
<dbReference type="InterPro" id="IPR018313">
    <property type="entry name" value="SBP_3_CS"/>
</dbReference>
<comment type="caution">
    <text evidence="7">The sequence shown here is derived from an EMBL/GenBank/DDBJ whole genome shotgun (WGS) entry which is preliminary data.</text>
</comment>
<evidence type="ECO:0000256" key="5">
    <source>
        <dbReference type="SAM" id="MobiDB-lite"/>
    </source>
</evidence>
<dbReference type="SUPFAM" id="SSF53850">
    <property type="entry name" value="Periplasmic binding protein-like II"/>
    <property type="match status" value="1"/>
</dbReference>
<proteinExistence type="inferred from homology"/>
<feature type="domain" description="Solute-binding protein family 3/N-terminal" evidence="6">
    <location>
        <begin position="99"/>
        <end position="349"/>
    </location>
</feature>
<feature type="region of interest" description="Disordered" evidence="5">
    <location>
        <begin position="216"/>
        <end position="235"/>
    </location>
</feature>
<evidence type="ECO:0000256" key="1">
    <source>
        <dbReference type="ARBA" id="ARBA00004196"/>
    </source>
</evidence>
<dbReference type="PANTHER" id="PTHR35936">
    <property type="entry name" value="MEMBRANE-BOUND LYTIC MUREIN TRANSGLYCOSYLASE F"/>
    <property type="match status" value="1"/>
</dbReference>
<dbReference type="PANTHER" id="PTHR35936:SF17">
    <property type="entry name" value="ARGININE-BINDING EXTRACELLULAR PROTEIN ARTP"/>
    <property type="match status" value="1"/>
</dbReference>
<name>A0A7K3TD49_9BIFI</name>
<evidence type="ECO:0000256" key="4">
    <source>
        <dbReference type="RuleBase" id="RU003744"/>
    </source>
</evidence>
<evidence type="ECO:0000256" key="2">
    <source>
        <dbReference type="ARBA" id="ARBA00010333"/>
    </source>
</evidence>
<evidence type="ECO:0000313" key="7">
    <source>
        <dbReference type="EMBL" id="NEG72296.1"/>
    </source>
</evidence>
<sequence length="369" mass="38899">MVPHPFAHVQVSGRPLPSFHALPLPLPGDGAVAADVAAAAAWARRRMRARVRVRRMAAAVCALILAAVPLAGCGAASESTATDGAGVVSATSGQPQGPTVTIGVTSDLPGLGYWHDGTYSGFDVDVATAVAKALGYGRKQIVFVQVRPQDRATVLDDGRADMVIAGFAMTDDAARRVAFAGPYLDVRPAVLTHDDTSLDERTVAGLFIAADQASDDDRTSDDALDTTAADGDTEPDRNLTVCAVNGTAVRTMIAGHDDVTVMTFDTYGQCMTALMAGSVDAVAGDNATLPGLMRDRRGSYRIVTDPSDDHGLQYGIAVRHDRTTLAQRVDDALRTMIDNGSWQRYVDADLAPFGYRATQPPTIPTDSDR</sequence>
<accession>A0A7K3TD49</accession>
<organism evidence="7 8">
    <name type="scientific">Bifidobacterium ramosum</name>
    <dbReference type="NCBI Taxonomy" id="1798158"/>
    <lineage>
        <taxon>Bacteria</taxon>
        <taxon>Bacillati</taxon>
        <taxon>Actinomycetota</taxon>
        <taxon>Actinomycetes</taxon>
        <taxon>Bifidobacteriales</taxon>
        <taxon>Bifidobacteriaceae</taxon>
        <taxon>Bifidobacterium</taxon>
    </lineage>
</organism>
<protein>
    <submittedName>
        <fullName evidence="7">Transporter substrate-binding domain-containing protein</fullName>
    </submittedName>
</protein>
<dbReference type="Pfam" id="PF00497">
    <property type="entry name" value="SBP_bac_3"/>
    <property type="match status" value="1"/>
</dbReference>
<dbReference type="SMART" id="SM00062">
    <property type="entry name" value="PBPb"/>
    <property type="match status" value="1"/>
</dbReference>
<comment type="similarity">
    <text evidence="2 4">Belongs to the bacterial solute-binding protein 3 family.</text>
</comment>
<dbReference type="Gene3D" id="3.40.190.10">
    <property type="entry name" value="Periplasmic binding protein-like II"/>
    <property type="match status" value="3"/>
</dbReference>
<evidence type="ECO:0000313" key="8">
    <source>
        <dbReference type="Proteomes" id="UP000469943"/>
    </source>
</evidence>
<dbReference type="Proteomes" id="UP000469943">
    <property type="component" value="Unassembled WGS sequence"/>
</dbReference>
<dbReference type="PROSITE" id="PS01039">
    <property type="entry name" value="SBP_BACTERIAL_3"/>
    <property type="match status" value="1"/>
</dbReference>